<dbReference type="AlphaFoldDB" id="A0A517Z216"/>
<dbReference type="EMBL" id="CP036275">
    <property type="protein sequence ID" value="QDU36522.1"/>
    <property type="molecule type" value="Genomic_DNA"/>
</dbReference>
<reference evidence="1 2" key="1">
    <citation type="submission" date="2019-02" db="EMBL/GenBank/DDBJ databases">
        <title>Deep-cultivation of Planctomycetes and their phenomic and genomic characterization uncovers novel biology.</title>
        <authorList>
            <person name="Wiegand S."/>
            <person name="Jogler M."/>
            <person name="Boedeker C."/>
            <person name="Pinto D."/>
            <person name="Vollmers J."/>
            <person name="Rivas-Marin E."/>
            <person name="Kohn T."/>
            <person name="Peeters S.H."/>
            <person name="Heuer A."/>
            <person name="Rast P."/>
            <person name="Oberbeckmann S."/>
            <person name="Bunk B."/>
            <person name="Jeske O."/>
            <person name="Meyerdierks A."/>
            <person name="Storesund J.E."/>
            <person name="Kallscheuer N."/>
            <person name="Luecker S."/>
            <person name="Lage O.M."/>
            <person name="Pohl T."/>
            <person name="Merkel B.J."/>
            <person name="Hornburger P."/>
            <person name="Mueller R.-W."/>
            <person name="Bruemmer F."/>
            <person name="Labrenz M."/>
            <person name="Spormann A.M."/>
            <person name="Op den Camp H."/>
            <person name="Overmann J."/>
            <person name="Amann R."/>
            <person name="Jetten M.S.M."/>
            <person name="Mascher T."/>
            <person name="Medema M.H."/>
            <person name="Devos D.P."/>
            <person name="Kaster A.-K."/>
            <person name="Ovreas L."/>
            <person name="Rohde M."/>
            <person name="Galperin M.Y."/>
            <person name="Jogler C."/>
        </authorList>
    </citation>
    <scope>NUCLEOTIDE SEQUENCE [LARGE SCALE GENOMIC DNA]</scope>
    <source>
        <strain evidence="1 2">Mal4</strain>
    </source>
</reference>
<accession>A0A517Z216</accession>
<evidence type="ECO:0000313" key="2">
    <source>
        <dbReference type="Proteomes" id="UP000320496"/>
    </source>
</evidence>
<dbReference type="PANTHER" id="PTHR43861">
    <property type="entry name" value="TRANS-ACONITATE 2-METHYLTRANSFERASE-RELATED"/>
    <property type="match status" value="1"/>
</dbReference>
<keyword evidence="2" id="KW-1185">Reference proteome</keyword>
<dbReference type="Gene3D" id="3.40.50.150">
    <property type="entry name" value="Vaccinia Virus protein VP39"/>
    <property type="match status" value="1"/>
</dbReference>
<dbReference type="SUPFAM" id="SSF53335">
    <property type="entry name" value="S-adenosyl-L-methionine-dependent methyltransferases"/>
    <property type="match status" value="1"/>
</dbReference>
<organism evidence="1 2">
    <name type="scientific">Maioricimonas rarisocia</name>
    <dbReference type="NCBI Taxonomy" id="2528026"/>
    <lineage>
        <taxon>Bacteria</taxon>
        <taxon>Pseudomonadati</taxon>
        <taxon>Planctomycetota</taxon>
        <taxon>Planctomycetia</taxon>
        <taxon>Planctomycetales</taxon>
        <taxon>Planctomycetaceae</taxon>
        <taxon>Maioricimonas</taxon>
    </lineage>
</organism>
<proteinExistence type="predicted"/>
<gene>
    <name evidence="1" type="ORF">Mal4_08080</name>
</gene>
<dbReference type="OrthoDB" id="9790457at2"/>
<dbReference type="KEGG" id="mri:Mal4_08080"/>
<dbReference type="Pfam" id="PF13489">
    <property type="entry name" value="Methyltransf_23"/>
    <property type="match status" value="1"/>
</dbReference>
<sequence>MQAAHLDELVELEESYWWHVAKRQLALRLLQQYCPPPGRLVEGGIGSCRNLLEFREAGYDVSGFDVMPEAVELAHERGLTDVRQHDLSQPWPLEADSVRAVVLLDVIEHIEDPVRVLQNAGEVLSPGGCIIVTVPAYQWLFGRWDEALGHFRRYTGRRLRSEARQAGLKVRKLTYWNAFTLPAAIAVRTCQKLRPPRETSAEFPRVSPFTNRMLLTCADAERWMMDRLPVPCGLSVVGVLCK</sequence>
<protein>
    <recommendedName>
        <fullName evidence="3">Bifunctional 3-demethylubiquinone-9 3-methyltransferase/ 2-octaprenyl-6-hydroxy phenol methylase</fullName>
    </recommendedName>
</protein>
<dbReference type="RefSeq" id="WP_145367172.1">
    <property type="nucleotide sequence ID" value="NZ_CP036275.1"/>
</dbReference>
<dbReference type="InterPro" id="IPR029063">
    <property type="entry name" value="SAM-dependent_MTases_sf"/>
</dbReference>
<name>A0A517Z216_9PLAN</name>
<evidence type="ECO:0008006" key="3">
    <source>
        <dbReference type="Google" id="ProtNLM"/>
    </source>
</evidence>
<evidence type="ECO:0000313" key="1">
    <source>
        <dbReference type="EMBL" id="QDU36522.1"/>
    </source>
</evidence>
<dbReference type="CDD" id="cd02440">
    <property type="entry name" value="AdoMet_MTases"/>
    <property type="match status" value="1"/>
</dbReference>
<dbReference type="Proteomes" id="UP000320496">
    <property type="component" value="Chromosome"/>
</dbReference>